<dbReference type="STRING" id="914234.M2RHU2"/>
<dbReference type="EMBL" id="KB445795">
    <property type="protein sequence ID" value="EMD38366.1"/>
    <property type="molecule type" value="Genomic_DNA"/>
</dbReference>
<sequence>MLRTIFRSNLVPTSLARSRNFVSSALLTKTWDDKSVNDLRQEAKKRGLSPKGNKATLITRLQNDDERRAVPPASATSQASQPVRQASTAEVPGMPTNATSPPTPPSFPKDFLEVKLPDLSKPAPQHQVQIPFLPDLWDSSRVKAESAPQVVESETIPKMIAVAGAATHPGGGPSHKVYVPSESTAPEAQESTQGSRPLDSEETRGVWMLLGLLTGSWLAAGYFKTPSAFETVHKTEETSTDKTPAKH</sequence>
<feature type="domain" description="SAP" evidence="2">
    <location>
        <begin position="31"/>
        <end position="65"/>
    </location>
</feature>
<dbReference type="HOGENOM" id="CLU_058280_0_0_1"/>
<evidence type="ECO:0000313" key="3">
    <source>
        <dbReference type="EMBL" id="EMD38366.1"/>
    </source>
</evidence>
<dbReference type="InterPro" id="IPR003034">
    <property type="entry name" value="SAP_dom"/>
</dbReference>
<dbReference type="Gene3D" id="1.10.720.30">
    <property type="entry name" value="SAP domain"/>
    <property type="match status" value="1"/>
</dbReference>
<feature type="compositionally biased region" description="Polar residues" evidence="1">
    <location>
        <begin position="181"/>
        <end position="195"/>
    </location>
</feature>
<evidence type="ECO:0000256" key="1">
    <source>
        <dbReference type="SAM" id="MobiDB-lite"/>
    </source>
</evidence>
<dbReference type="SMART" id="SM00513">
    <property type="entry name" value="SAP"/>
    <property type="match status" value="1"/>
</dbReference>
<evidence type="ECO:0000313" key="4">
    <source>
        <dbReference type="Proteomes" id="UP000016930"/>
    </source>
</evidence>
<dbReference type="OrthoDB" id="445357at2759"/>
<protein>
    <recommendedName>
        <fullName evidence="2">SAP domain-containing protein</fullName>
    </recommendedName>
</protein>
<feature type="region of interest" description="Disordered" evidence="1">
    <location>
        <begin position="166"/>
        <end position="201"/>
    </location>
</feature>
<keyword evidence="4" id="KW-1185">Reference proteome</keyword>
<proteinExistence type="predicted"/>
<gene>
    <name evidence="3" type="ORF">CERSUDRAFT_113530</name>
</gene>
<name>M2RHU2_CERS8</name>
<organism evidence="3 4">
    <name type="scientific">Ceriporiopsis subvermispora (strain B)</name>
    <name type="common">White-rot fungus</name>
    <name type="synonym">Gelatoporia subvermispora</name>
    <dbReference type="NCBI Taxonomy" id="914234"/>
    <lineage>
        <taxon>Eukaryota</taxon>
        <taxon>Fungi</taxon>
        <taxon>Dikarya</taxon>
        <taxon>Basidiomycota</taxon>
        <taxon>Agaricomycotina</taxon>
        <taxon>Agaricomycetes</taxon>
        <taxon>Polyporales</taxon>
        <taxon>Gelatoporiaceae</taxon>
        <taxon>Gelatoporia</taxon>
    </lineage>
</organism>
<feature type="region of interest" description="Disordered" evidence="1">
    <location>
        <begin position="42"/>
        <end position="108"/>
    </location>
</feature>
<dbReference type="SUPFAM" id="SSF68906">
    <property type="entry name" value="SAP domain"/>
    <property type="match status" value="1"/>
</dbReference>
<accession>M2RHU2</accession>
<dbReference type="Pfam" id="PF02037">
    <property type="entry name" value="SAP"/>
    <property type="match status" value="1"/>
</dbReference>
<dbReference type="InterPro" id="IPR036361">
    <property type="entry name" value="SAP_dom_sf"/>
</dbReference>
<evidence type="ECO:0000259" key="2">
    <source>
        <dbReference type="PROSITE" id="PS50800"/>
    </source>
</evidence>
<dbReference type="Proteomes" id="UP000016930">
    <property type="component" value="Unassembled WGS sequence"/>
</dbReference>
<dbReference type="PROSITE" id="PS50800">
    <property type="entry name" value="SAP"/>
    <property type="match status" value="1"/>
</dbReference>
<reference evidence="3 4" key="1">
    <citation type="journal article" date="2012" name="Proc. Natl. Acad. Sci. U.S.A.">
        <title>Comparative genomics of Ceriporiopsis subvermispora and Phanerochaete chrysosporium provide insight into selective ligninolysis.</title>
        <authorList>
            <person name="Fernandez-Fueyo E."/>
            <person name="Ruiz-Duenas F.J."/>
            <person name="Ferreira P."/>
            <person name="Floudas D."/>
            <person name="Hibbett D.S."/>
            <person name="Canessa P."/>
            <person name="Larrondo L.F."/>
            <person name="James T.Y."/>
            <person name="Seelenfreund D."/>
            <person name="Lobos S."/>
            <person name="Polanco R."/>
            <person name="Tello M."/>
            <person name="Honda Y."/>
            <person name="Watanabe T."/>
            <person name="Watanabe T."/>
            <person name="Ryu J.S."/>
            <person name="Kubicek C.P."/>
            <person name="Schmoll M."/>
            <person name="Gaskell J."/>
            <person name="Hammel K.E."/>
            <person name="St John F.J."/>
            <person name="Vanden Wymelenberg A."/>
            <person name="Sabat G."/>
            <person name="Splinter BonDurant S."/>
            <person name="Syed K."/>
            <person name="Yadav J.S."/>
            <person name="Doddapaneni H."/>
            <person name="Subramanian V."/>
            <person name="Lavin J.L."/>
            <person name="Oguiza J.A."/>
            <person name="Perez G."/>
            <person name="Pisabarro A.G."/>
            <person name="Ramirez L."/>
            <person name="Santoyo F."/>
            <person name="Master E."/>
            <person name="Coutinho P.M."/>
            <person name="Henrissat B."/>
            <person name="Lombard V."/>
            <person name="Magnuson J.K."/>
            <person name="Kuees U."/>
            <person name="Hori C."/>
            <person name="Igarashi K."/>
            <person name="Samejima M."/>
            <person name="Held B.W."/>
            <person name="Barry K.W."/>
            <person name="LaButti K.M."/>
            <person name="Lapidus A."/>
            <person name="Lindquist E.A."/>
            <person name="Lucas S.M."/>
            <person name="Riley R."/>
            <person name="Salamov A.A."/>
            <person name="Hoffmeister D."/>
            <person name="Schwenk D."/>
            <person name="Hadar Y."/>
            <person name="Yarden O."/>
            <person name="de Vries R.P."/>
            <person name="Wiebenga A."/>
            <person name="Stenlid J."/>
            <person name="Eastwood D."/>
            <person name="Grigoriev I.V."/>
            <person name="Berka R.M."/>
            <person name="Blanchette R.A."/>
            <person name="Kersten P."/>
            <person name="Martinez A.T."/>
            <person name="Vicuna R."/>
            <person name="Cullen D."/>
        </authorList>
    </citation>
    <scope>NUCLEOTIDE SEQUENCE [LARGE SCALE GENOMIC DNA]</scope>
    <source>
        <strain evidence="3 4">B</strain>
    </source>
</reference>
<feature type="compositionally biased region" description="Polar residues" evidence="1">
    <location>
        <begin position="74"/>
        <end position="88"/>
    </location>
</feature>
<dbReference type="AlphaFoldDB" id="M2RHU2"/>